<dbReference type="Proteomes" id="UP000001628">
    <property type="component" value="Unassembled WGS sequence"/>
</dbReference>
<dbReference type="GeneID" id="22587184"/>
<name>A0A0A0HWL3_PARBD</name>
<dbReference type="AlphaFoldDB" id="A0A0A0HWL3"/>
<dbReference type="VEuPathDB" id="FungiDB:PADG_11287"/>
<dbReference type="RefSeq" id="XP_010757846.1">
    <property type="nucleotide sequence ID" value="XM_010759544.1"/>
</dbReference>
<dbReference type="InParanoid" id="A0A0A0HWL3"/>
<evidence type="ECO:0000313" key="1">
    <source>
        <dbReference type="EMBL" id="KGM92466.1"/>
    </source>
</evidence>
<dbReference type="EMBL" id="KN275958">
    <property type="protein sequence ID" value="KGM92466.1"/>
    <property type="molecule type" value="Genomic_DNA"/>
</dbReference>
<gene>
    <name evidence="1" type="ORF">PADG_11287</name>
</gene>
<sequence length="97" mass="11188">MTSGSDIGWRRETELVLQELSHSKKPAFNRLLRGKLWLVLWMDFQGSGELGREWFGIPSEALWTTKTHILIVAEHNIQVPYQVGEKIQHLEMSSLLS</sequence>
<protein>
    <submittedName>
        <fullName evidence="1">Uncharacterized protein</fullName>
    </submittedName>
</protein>
<organism evidence="1 2">
    <name type="scientific">Paracoccidioides brasiliensis (strain Pb18)</name>
    <dbReference type="NCBI Taxonomy" id="502780"/>
    <lineage>
        <taxon>Eukaryota</taxon>
        <taxon>Fungi</taxon>
        <taxon>Dikarya</taxon>
        <taxon>Ascomycota</taxon>
        <taxon>Pezizomycotina</taxon>
        <taxon>Eurotiomycetes</taxon>
        <taxon>Eurotiomycetidae</taxon>
        <taxon>Onygenales</taxon>
        <taxon>Ajellomycetaceae</taxon>
        <taxon>Paracoccidioides</taxon>
    </lineage>
</organism>
<proteinExistence type="predicted"/>
<accession>A0A0A0HWL3</accession>
<dbReference type="KEGG" id="pbn:PADG_11287"/>
<reference evidence="1 2" key="1">
    <citation type="journal article" date="2011" name="PLoS Genet.">
        <title>Comparative genomic analysis of human fungal pathogens causing paracoccidioidomycosis.</title>
        <authorList>
            <person name="Desjardins C.A."/>
            <person name="Champion M.D."/>
            <person name="Holder J.W."/>
            <person name="Muszewska A."/>
            <person name="Goldberg J."/>
            <person name="Bailao A.M."/>
            <person name="Brigido M.M."/>
            <person name="Ferreira M.E."/>
            <person name="Garcia A.M."/>
            <person name="Grynberg M."/>
            <person name="Gujja S."/>
            <person name="Heiman D.I."/>
            <person name="Henn M.R."/>
            <person name="Kodira C.D."/>
            <person name="Leon-Narvaez H."/>
            <person name="Longo L.V."/>
            <person name="Ma L.J."/>
            <person name="Malavazi I."/>
            <person name="Matsuo A.L."/>
            <person name="Morais F.V."/>
            <person name="Pereira M."/>
            <person name="Rodriguez-Brito S."/>
            <person name="Sakthikumar S."/>
            <person name="Salem-Izacc S.M."/>
            <person name="Sykes S.M."/>
            <person name="Teixeira M.M."/>
            <person name="Vallejo M.C."/>
            <person name="Walter M.E."/>
            <person name="Yandava C."/>
            <person name="Young S."/>
            <person name="Zeng Q."/>
            <person name="Zucker J."/>
            <person name="Felipe M.S."/>
            <person name="Goldman G.H."/>
            <person name="Haas B.J."/>
            <person name="McEwen J.G."/>
            <person name="Nino-Vega G."/>
            <person name="Puccia R."/>
            <person name="San-Blas G."/>
            <person name="Soares C.M."/>
            <person name="Birren B.W."/>
            <person name="Cuomo C.A."/>
        </authorList>
    </citation>
    <scope>NUCLEOTIDE SEQUENCE [LARGE SCALE GENOMIC DNA]</scope>
    <source>
        <strain evidence="1 2">Pb18</strain>
    </source>
</reference>
<dbReference type="HOGENOM" id="CLU_2347305_0_0_1"/>
<keyword evidence="2" id="KW-1185">Reference proteome</keyword>
<evidence type="ECO:0000313" key="2">
    <source>
        <dbReference type="Proteomes" id="UP000001628"/>
    </source>
</evidence>